<dbReference type="NCBIfam" id="TIGR04294">
    <property type="entry name" value="pre_pil_HX9DG"/>
    <property type="match status" value="1"/>
</dbReference>
<dbReference type="RefSeq" id="WP_213500531.1">
    <property type="nucleotide sequence ID" value="NZ_CP074694.1"/>
</dbReference>
<dbReference type="Pfam" id="PF07963">
    <property type="entry name" value="N_methyl"/>
    <property type="match status" value="1"/>
</dbReference>
<dbReference type="PANTHER" id="PTHR30093:SF2">
    <property type="entry name" value="TYPE II SECRETION SYSTEM PROTEIN H"/>
    <property type="match status" value="1"/>
</dbReference>
<evidence type="ECO:0000313" key="3">
    <source>
        <dbReference type="EMBL" id="QVL34976.1"/>
    </source>
</evidence>
<evidence type="ECO:0000313" key="4">
    <source>
        <dbReference type="Proteomes" id="UP000676194"/>
    </source>
</evidence>
<dbReference type="NCBIfam" id="TIGR02532">
    <property type="entry name" value="IV_pilin_GFxxxE"/>
    <property type="match status" value="1"/>
</dbReference>
<organism evidence="3 4">
    <name type="scientific">Telmatocola sphagniphila</name>
    <dbReference type="NCBI Taxonomy" id="1123043"/>
    <lineage>
        <taxon>Bacteria</taxon>
        <taxon>Pseudomonadati</taxon>
        <taxon>Planctomycetota</taxon>
        <taxon>Planctomycetia</taxon>
        <taxon>Gemmatales</taxon>
        <taxon>Gemmataceae</taxon>
    </lineage>
</organism>
<dbReference type="AlphaFoldDB" id="A0A8E6F0V5"/>
<feature type="transmembrane region" description="Helical" evidence="1">
    <location>
        <begin position="12"/>
        <end position="32"/>
    </location>
</feature>
<evidence type="ECO:0000256" key="1">
    <source>
        <dbReference type="SAM" id="Phobius"/>
    </source>
</evidence>
<dbReference type="PROSITE" id="PS00409">
    <property type="entry name" value="PROKAR_NTER_METHYL"/>
    <property type="match status" value="1"/>
</dbReference>
<proteinExistence type="predicted"/>
<dbReference type="SUPFAM" id="SSF54523">
    <property type="entry name" value="Pili subunits"/>
    <property type="match status" value="1"/>
</dbReference>
<keyword evidence="1" id="KW-1133">Transmembrane helix</keyword>
<keyword evidence="1" id="KW-0812">Transmembrane</keyword>
<dbReference type="EMBL" id="CP074694">
    <property type="protein sequence ID" value="QVL34976.1"/>
    <property type="molecule type" value="Genomic_DNA"/>
</dbReference>
<dbReference type="Proteomes" id="UP000676194">
    <property type="component" value="Chromosome"/>
</dbReference>
<accession>A0A8E6F0V5</accession>
<feature type="domain" description="DUF1559" evidence="2">
    <location>
        <begin position="33"/>
        <end position="324"/>
    </location>
</feature>
<dbReference type="InterPro" id="IPR045584">
    <property type="entry name" value="Pilin-like"/>
</dbReference>
<name>A0A8E6F0V5_9BACT</name>
<dbReference type="KEGG" id="tsph:KIH39_21320"/>
<dbReference type="Gene3D" id="3.30.700.10">
    <property type="entry name" value="Glycoprotein, Type 4 Pilin"/>
    <property type="match status" value="1"/>
</dbReference>
<evidence type="ECO:0000259" key="2">
    <source>
        <dbReference type="Pfam" id="PF07596"/>
    </source>
</evidence>
<dbReference type="InterPro" id="IPR011453">
    <property type="entry name" value="DUF1559"/>
</dbReference>
<dbReference type="Pfam" id="PF07596">
    <property type="entry name" value="SBP_bac_10"/>
    <property type="match status" value="1"/>
</dbReference>
<dbReference type="PANTHER" id="PTHR30093">
    <property type="entry name" value="GENERAL SECRETION PATHWAY PROTEIN G"/>
    <property type="match status" value="1"/>
</dbReference>
<keyword evidence="1" id="KW-0472">Membrane</keyword>
<keyword evidence="4" id="KW-1185">Reference proteome</keyword>
<reference evidence="3" key="1">
    <citation type="submission" date="2021-05" db="EMBL/GenBank/DDBJ databases">
        <title>Complete genome sequence of the cellulolytic planctomycete Telmatocola sphagniphila SP2T and characterization of the first cellulase from planctomycetes.</title>
        <authorList>
            <person name="Rakitin A.L."/>
            <person name="Beletsky A.V."/>
            <person name="Naumoff D.G."/>
            <person name="Kulichevskaya I.S."/>
            <person name="Mardanov A.V."/>
            <person name="Ravin N.V."/>
            <person name="Dedysh S.N."/>
        </authorList>
    </citation>
    <scope>NUCLEOTIDE SEQUENCE</scope>
    <source>
        <strain evidence="3">SP2T</strain>
    </source>
</reference>
<dbReference type="InterPro" id="IPR012902">
    <property type="entry name" value="N_methyl_site"/>
</dbReference>
<sequence>MKTQKRQGFTLIELLVVIAIIAILIGLLLPAVQKVREAAARMKCTNSLKQIGLALHSYHDANNMFPPGYTDGNTSLSSTPDNDVGPGWGWASYILPYIEQGNLFNQINFNAGIGVGNNATVSQQTVNIYLCPSDPNSQPCTLYFWNSSNSITVAHSNYVGCNGWIECFNGASGNPQPGTGSDGLNGTYGSAGVGLFYRNSRNTFASVTDGLSNTIIAGERSSNHSPSVWAGAIPQAMCPAWMATTPYTSPYTAPSSAPVGPNGSAYDNADYGEALVLAHCNQTHLPSADQPFFDPDTFYSYHTGGANFLFGDGSVHFLTRSIDPLTYQYLATIAGGEISTNW</sequence>
<protein>
    <submittedName>
        <fullName evidence="3">DUF1559 domain-containing protein</fullName>
    </submittedName>
</protein>
<dbReference type="InterPro" id="IPR027558">
    <property type="entry name" value="Pre_pil_HX9DG_C"/>
</dbReference>
<gene>
    <name evidence="3" type="ORF">KIH39_21320</name>
</gene>